<dbReference type="Proteomes" id="UP001189429">
    <property type="component" value="Unassembled WGS sequence"/>
</dbReference>
<feature type="region of interest" description="Disordered" evidence="10">
    <location>
        <begin position="370"/>
        <end position="422"/>
    </location>
</feature>
<proteinExistence type="predicted"/>
<organism evidence="12 13">
    <name type="scientific">Prorocentrum cordatum</name>
    <dbReference type="NCBI Taxonomy" id="2364126"/>
    <lineage>
        <taxon>Eukaryota</taxon>
        <taxon>Sar</taxon>
        <taxon>Alveolata</taxon>
        <taxon>Dinophyceae</taxon>
        <taxon>Prorocentrales</taxon>
        <taxon>Prorocentraceae</taxon>
        <taxon>Prorocentrum</taxon>
    </lineage>
</organism>
<evidence type="ECO:0000256" key="5">
    <source>
        <dbReference type="ARBA" id="ARBA00022490"/>
    </source>
</evidence>
<keyword evidence="8" id="KW-0862">Zinc</keyword>
<dbReference type="SMART" id="SM00184">
    <property type="entry name" value="RING"/>
    <property type="match status" value="1"/>
</dbReference>
<dbReference type="Gene3D" id="3.30.40.10">
    <property type="entry name" value="Zinc/RING finger domain, C3HC4 (zinc finger)"/>
    <property type="match status" value="1"/>
</dbReference>
<dbReference type="PROSITE" id="PS01358">
    <property type="entry name" value="ZF_RANBP2_1"/>
    <property type="match status" value="2"/>
</dbReference>
<dbReference type="InterPro" id="IPR017907">
    <property type="entry name" value="Znf_RING_CS"/>
</dbReference>
<dbReference type="SUPFAM" id="SSF90209">
    <property type="entry name" value="Ran binding protein zinc finger-like"/>
    <property type="match status" value="1"/>
</dbReference>
<dbReference type="InterPro" id="IPR013083">
    <property type="entry name" value="Znf_RING/FYVE/PHD"/>
</dbReference>
<dbReference type="PROSITE" id="PS50199">
    <property type="entry name" value="ZF_RANBP2_2"/>
    <property type="match status" value="2"/>
</dbReference>
<evidence type="ECO:0000313" key="12">
    <source>
        <dbReference type="EMBL" id="CAK0788597.1"/>
    </source>
</evidence>
<evidence type="ECO:0000313" key="13">
    <source>
        <dbReference type="Proteomes" id="UP001189429"/>
    </source>
</evidence>
<evidence type="ECO:0000256" key="7">
    <source>
        <dbReference type="ARBA" id="ARBA00022771"/>
    </source>
</evidence>
<feature type="compositionally biased region" description="Low complexity" evidence="10">
    <location>
        <begin position="370"/>
        <end position="382"/>
    </location>
</feature>
<dbReference type="PANTHER" id="PTHR12983">
    <property type="entry name" value="RING FINGER 10 FAMILY MEMBER"/>
    <property type="match status" value="1"/>
</dbReference>
<accession>A0ABN9PB77</accession>
<evidence type="ECO:0000256" key="4">
    <source>
        <dbReference type="ARBA" id="ARBA00017887"/>
    </source>
</evidence>
<evidence type="ECO:0000256" key="3">
    <source>
        <dbReference type="ARBA" id="ARBA00012251"/>
    </source>
</evidence>
<reference evidence="12" key="1">
    <citation type="submission" date="2023-10" db="EMBL/GenBank/DDBJ databases">
        <authorList>
            <person name="Chen Y."/>
            <person name="Shah S."/>
            <person name="Dougan E. K."/>
            <person name="Thang M."/>
            <person name="Chan C."/>
        </authorList>
    </citation>
    <scope>NUCLEOTIDE SEQUENCE [LARGE SCALE GENOMIC DNA]</scope>
</reference>
<evidence type="ECO:0000256" key="1">
    <source>
        <dbReference type="ARBA" id="ARBA00001798"/>
    </source>
</evidence>
<comment type="catalytic activity">
    <reaction evidence="1">
        <text>[E2 ubiquitin-conjugating enzyme]-S-ubiquitinyl-L-cysteine + [acceptor protein]-L-lysine = [E2 ubiquitin-conjugating enzyme]-L-cysteine + [acceptor protein]-N(6)-ubiquitinyl-L-lysine.</text>
        <dbReference type="EC" id="2.3.2.31"/>
    </reaction>
</comment>
<evidence type="ECO:0000256" key="6">
    <source>
        <dbReference type="ARBA" id="ARBA00022723"/>
    </source>
</evidence>
<dbReference type="PROSITE" id="PS00518">
    <property type="entry name" value="ZF_RING_1"/>
    <property type="match status" value="1"/>
</dbReference>
<feature type="region of interest" description="Disordered" evidence="10">
    <location>
        <begin position="74"/>
        <end position="101"/>
    </location>
</feature>
<keyword evidence="5" id="KW-0963">Cytoplasm</keyword>
<feature type="compositionally biased region" description="Basic and acidic residues" evidence="10">
    <location>
        <begin position="413"/>
        <end position="422"/>
    </location>
</feature>
<feature type="domain" description="RanBP2-type" evidence="11">
    <location>
        <begin position="1"/>
        <end position="29"/>
    </location>
</feature>
<gene>
    <name evidence="12" type="ORF">PCOR1329_LOCUS448</name>
</gene>
<evidence type="ECO:0000256" key="8">
    <source>
        <dbReference type="ARBA" id="ARBA00022833"/>
    </source>
</evidence>
<name>A0ABN9PB77_9DINO</name>
<comment type="caution">
    <text evidence="12">The sequence shown here is derived from an EMBL/GenBank/DDBJ whole genome shotgun (WGS) entry which is preliminary data.</text>
</comment>
<evidence type="ECO:0000256" key="10">
    <source>
        <dbReference type="SAM" id="MobiDB-lite"/>
    </source>
</evidence>
<dbReference type="Pfam" id="PF00097">
    <property type="entry name" value="zf-C3HC4"/>
    <property type="match status" value="1"/>
</dbReference>
<keyword evidence="6" id="KW-0479">Metal-binding</keyword>
<dbReference type="SMART" id="SM00547">
    <property type="entry name" value="ZnF_RBZ"/>
    <property type="match status" value="2"/>
</dbReference>
<sequence length="422" mass="44990">MSGWSCGACTLENHAGAASCEVCGAPRPPAAGNAGASQWACAQCTLLNPIADVACCACGALRLAAAGSSGGAAAARRSKKGRVRSGCVPPRAGRGRRRLGRRAARRLPVPRRARVPDLPGRPSVPRLTECGHAFCLLCALRHMEISRACPVCTAAMRLDDLRPVSFELIDAFEEGADRRFLLVRRSRLWLELASCDLSGYRYPLTLEGRPGWLLARRVIADPGARLSRLHAECRELEAAPQDPLAQGALDALRAQLPSATAASERDVSSSAAERVEQFETGELINFYQSDDGQLAFLENAVTKQLLARFGRWGDLPPEVTVRVRGTRSETLSDELRRRHRFLDHLRGGEVTFVDGQVLLPAGAAGVVEGPARAASSQAGSSGRSDRAAGPRGSAPGRSQKGRGKGRVAASAGRSERREPPQT</sequence>
<evidence type="ECO:0000259" key="11">
    <source>
        <dbReference type="PROSITE" id="PS50199"/>
    </source>
</evidence>
<dbReference type="PANTHER" id="PTHR12983:SF9">
    <property type="entry name" value="E3 UBIQUITIN-PROTEIN LIGASE RNF10"/>
    <property type="match status" value="1"/>
</dbReference>
<dbReference type="SUPFAM" id="SSF57850">
    <property type="entry name" value="RING/U-box"/>
    <property type="match status" value="1"/>
</dbReference>
<dbReference type="InterPro" id="IPR036443">
    <property type="entry name" value="Znf_RanBP2_sf"/>
</dbReference>
<dbReference type="InterPro" id="IPR018957">
    <property type="entry name" value="Znf_C3HC4_RING-type"/>
</dbReference>
<comment type="subcellular location">
    <subcellularLocation>
        <location evidence="2">Cytoplasm</location>
    </subcellularLocation>
</comment>
<protein>
    <recommendedName>
        <fullName evidence="4">RanBP-type and C3HC4-type zinc finger-containing protein 1</fullName>
        <ecNumber evidence="3">2.3.2.31</ecNumber>
    </recommendedName>
</protein>
<feature type="domain" description="RanBP2-type" evidence="11">
    <location>
        <begin position="33"/>
        <end position="64"/>
    </location>
</feature>
<dbReference type="InterPro" id="IPR039739">
    <property type="entry name" value="MAG2/RNF10"/>
</dbReference>
<dbReference type="EC" id="2.3.2.31" evidence="3"/>
<dbReference type="Gene3D" id="4.10.1060.10">
    <property type="entry name" value="Zinc finger, RanBP2-type"/>
    <property type="match status" value="1"/>
</dbReference>
<dbReference type="Pfam" id="PF00641">
    <property type="entry name" value="Zn_ribbon_RanBP"/>
    <property type="match status" value="1"/>
</dbReference>
<evidence type="ECO:0000256" key="2">
    <source>
        <dbReference type="ARBA" id="ARBA00004496"/>
    </source>
</evidence>
<keyword evidence="7 9" id="KW-0863">Zinc-finger</keyword>
<dbReference type="EMBL" id="CAUYUJ010000092">
    <property type="protein sequence ID" value="CAK0788597.1"/>
    <property type="molecule type" value="Genomic_DNA"/>
</dbReference>
<keyword evidence="13" id="KW-1185">Reference proteome</keyword>
<dbReference type="InterPro" id="IPR001841">
    <property type="entry name" value="Znf_RING"/>
</dbReference>
<dbReference type="InterPro" id="IPR001876">
    <property type="entry name" value="Znf_RanBP2"/>
</dbReference>
<evidence type="ECO:0000256" key="9">
    <source>
        <dbReference type="PROSITE-ProRule" id="PRU00322"/>
    </source>
</evidence>